<evidence type="ECO:0000256" key="3">
    <source>
        <dbReference type="ARBA" id="ARBA00005708"/>
    </source>
</evidence>
<dbReference type="FunFam" id="3.30.1130.10:FF:000003">
    <property type="entry name" value="7,8-dihydroneopterin aldolase"/>
    <property type="match status" value="1"/>
</dbReference>
<comment type="catalytic activity">
    <reaction evidence="1 6">
        <text>7,8-dihydroneopterin = 6-hydroxymethyl-7,8-dihydropterin + glycolaldehyde</text>
        <dbReference type="Rhea" id="RHEA:10540"/>
        <dbReference type="ChEBI" id="CHEBI:17001"/>
        <dbReference type="ChEBI" id="CHEBI:17071"/>
        <dbReference type="ChEBI" id="CHEBI:44841"/>
        <dbReference type="EC" id="4.1.2.25"/>
    </reaction>
</comment>
<proteinExistence type="inferred from homology"/>
<dbReference type="SUPFAM" id="SSF55620">
    <property type="entry name" value="Tetrahydrobiopterin biosynthesis enzymes-like"/>
    <property type="match status" value="1"/>
</dbReference>
<dbReference type="PANTHER" id="PTHR42844:SF1">
    <property type="entry name" value="DIHYDRONEOPTERIN ALDOLASE 1-RELATED"/>
    <property type="match status" value="1"/>
</dbReference>
<accession>A0A6V8PR21</accession>
<dbReference type="RefSeq" id="WP_258188350.1">
    <property type="nucleotide sequence ID" value="NZ_BLRY01000032.1"/>
</dbReference>
<comment type="similarity">
    <text evidence="3 6">Belongs to the DHNA family.</text>
</comment>
<dbReference type="EMBL" id="BLSB01000050">
    <property type="protein sequence ID" value="GFP35099.1"/>
    <property type="molecule type" value="Genomic_DNA"/>
</dbReference>
<name>A0A6V8PR21_9ACTN</name>
<evidence type="ECO:0000313" key="8">
    <source>
        <dbReference type="EMBL" id="GFP27388.1"/>
    </source>
</evidence>
<evidence type="ECO:0000256" key="1">
    <source>
        <dbReference type="ARBA" id="ARBA00001353"/>
    </source>
</evidence>
<dbReference type="InterPro" id="IPR043133">
    <property type="entry name" value="GTP-CH-I_C/QueF"/>
</dbReference>
<dbReference type="Gene3D" id="3.30.1130.10">
    <property type="match status" value="1"/>
</dbReference>
<evidence type="ECO:0000256" key="5">
    <source>
        <dbReference type="ARBA" id="ARBA00023239"/>
    </source>
</evidence>
<dbReference type="InterPro" id="IPR006157">
    <property type="entry name" value="FolB_dom"/>
</dbReference>
<keyword evidence="5 6" id="KW-0456">Lyase</keyword>
<evidence type="ECO:0000256" key="6">
    <source>
        <dbReference type="RuleBase" id="RU362079"/>
    </source>
</evidence>
<evidence type="ECO:0000313" key="11">
    <source>
        <dbReference type="Proteomes" id="UP000591948"/>
    </source>
</evidence>
<keyword evidence="11" id="KW-1185">Reference proteome</keyword>
<dbReference type="GO" id="GO:0046654">
    <property type="term" value="P:tetrahydrofolate biosynthetic process"/>
    <property type="evidence" value="ECO:0007669"/>
    <property type="project" value="UniProtKB-UniRule"/>
</dbReference>
<keyword evidence="4 6" id="KW-0289">Folate biosynthesis</keyword>
<sequence length="165" mass="18644">MGLKATVVLSSFVVMAAHLDNQFEEGFQEEILQVHKMREGRAIILIKDLRLFGHHGVYEREKREGQPFIIDLEIEADMADATRSDHLKDTVDYGQVVSQVSRIVEEESFDLIEALAEKIAAELLKEEKIKKVAVTVKKPEAPLSRSLEYVGVRLVRGKDSDHSDS</sequence>
<dbReference type="SMART" id="SM00905">
    <property type="entry name" value="FolB"/>
    <property type="match status" value="1"/>
</dbReference>
<dbReference type="AlphaFoldDB" id="A0A6V8PR21"/>
<dbReference type="Pfam" id="PF02152">
    <property type="entry name" value="FolB"/>
    <property type="match status" value="1"/>
</dbReference>
<dbReference type="NCBIfam" id="TIGR00525">
    <property type="entry name" value="folB"/>
    <property type="match status" value="1"/>
</dbReference>
<organism evidence="9 10">
    <name type="scientific">Candidatus Hakubella thermalkaliphila</name>
    <dbReference type="NCBI Taxonomy" id="2754717"/>
    <lineage>
        <taxon>Bacteria</taxon>
        <taxon>Bacillati</taxon>
        <taxon>Actinomycetota</taxon>
        <taxon>Actinomycetota incertae sedis</taxon>
        <taxon>Candidatus Hakubellales</taxon>
        <taxon>Candidatus Hakubellaceae</taxon>
        <taxon>Candidatus Hakubella</taxon>
    </lineage>
</organism>
<evidence type="ECO:0000313" key="10">
    <source>
        <dbReference type="Proteomes" id="UP000576480"/>
    </source>
</evidence>
<dbReference type="GO" id="GO:0004150">
    <property type="term" value="F:dihydroneopterin aldolase activity"/>
    <property type="evidence" value="ECO:0007669"/>
    <property type="project" value="UniProtKB-UniRule"/>
</dbReference>
<dbReference type="Proteomes" id="UP000576480">
    <property type="component" value="Unassembled WGS sequence"/>
</dbReference>
<evidence type="ECO:0000256" key="2">
    <source>
        <dbReference type="ARBA" id="ARBA00005013"/>
    </source>
</evidence>
<comment type="pathway">
    <text evidence="2 6">Cofactor biosynthesis; tetrahydrofolate biosynthesis; 2-amino-4-hydroxy-6-hydroxymethyl-7,8-dihydropteridine diphosphate from 7,8-dihydroneopterin triphosphate: step 3/4.</text>
</comment>
<dbReference type="GO" id="GO:0005737">
    <property type="term" value="C:cytoplasm"/>
    <property type="evidence" value="ECO:0007669"/>
    <property type="project" value="TreeGrafter"/>
</dbReference>
<protein>
    <recommendedName>
        <fullName evidence="6">7,8-dihydroneopterin aldolase</fullName>
        <ecNumber evidence="6">4.1.2.25</ecNumber>
    </recommendedName>
</protein>
<gene>
    <name evidence="8" type="ORF">HKBW3S33_00801</name>
    <name evidence="9" type="ORF">HKBW3S43_00891</name>
</gene>
<dbReference type="PANTHER" id="PTHR42844">
    <property type="entry name" value="DIHYDRONEOPTERIN ALDOLASE 1-RELATED"/>
    <property type="match status" value="1"/>
</dbReference>
<reference evidence="10 11" key="1">
    <citation type="journal article" date="2020" name="Front. Microbiol.">
        <title>Single-cell genomics of novel Actinobacteria with the Wood-Ljungdahl pathway discovered in a serpentinizing system.</title>
        <authorList>
            <person name="Merino N."/>
            <person name="Kawai M."/>
            <person name="Boyd E.S."/>
            <person name="Colman D.R."/>
            <person name="McGlynn S.E."/>
            <person name="Nealson K.H."/>
            <person name="Kurokawa K."/>
            <person name="Hongoh Y."/>
        </authorList>
    </citation>
    <scope>NUCLEOTIDE SEQUENCE [LARGE SCALE GENOMIC DNA]</scope>
    <source>
        <strain evidence="8 11">S33</strain>
        <strain evidence="9 10">S43</strain>
    </source>
</reference>
<dbReference type="UniPathway" id="UPA00077">
    <property type="reaction ID" value="UER00154"/>
</dbReference>
<dbReference type="InterPro" id="IPR006156">
    <property type="entry name" value="Dihydroneopterin_aldolase"/>
</dbReference>
<feature type="domain" description="Dihydroneopterin aldolase/epimerase" evidence="7">
    <location>
        <begin position="44"/>
        <end position="156"/>
    </location>
</feature>
<dbReference type="Proteomes" id="UP000591948">
    <property type="component" value="Unassembled WGS sequence"/>
</dbReference>
<dbReference type="NCBIfam" id="TIGR00526">
    <property type="entry name" value="folB_dom"/>
    <property type="match status" value="1"/>
</dbReference>
<dbReference type="GO" id="GO:0046656">
    <property type="term" value="P:folic acid biosynthetic process"/>
    <property type="evidence" value="ECO:0007669"/>
    <property type="project" value="UniProtKB-UniRule"/>
</dbReference>
<evidence type="ECO:0000256" key="4">
    <source>
        <dbReference type="ARBA" id="ARBA00022909"/>
    </source>
</evidence>
<dbReference type="EMBL" id="BLRY01000032">
    <property type="protein sequence ID" value="GFP27388.1"/>
    <property type="molecule type" value="Genomic_DNA"/>
</dbReference>
<comment type="caution">
    <text evidence="9">The sequence shown here is derived from an EMBL/GenBank/DDBJ whole genome shotgun (WGS) entry which is preliminary data.</text>
</comment>
<dbReference type="EC" id="4.1.2.25" evidence="6"/>
<evidence type="ECO:0000313" key="9">
    <source>
        <dbReference type="EMBL" id="GFP35099.1"/>
    </source>
</evidence>
<dbReference type="CDD" id="cd00534">
    <property type="entry name" value="DHNA_DHNTPE"/>
    <property type="match status" value="1"/>
</dbReference>
<comment type="function">
    <text evidence="6">Catalyzes the conversion of 7,8-dihydroneopterin to 6-hydroxymethyl-7,8-dihydropterin.</text>
</comment>
<evidence type="ECO:0000259" key="7">
    <source>
        <dbReference type="SMART" id="SM00905"/>
    </source>
</evidence>